<sequence length="231" mass="24666">MATALLSFSNTLLPSFLSSSFSRATIVTPISPSKYIVRKSNSLSAILCKASTESSPPISLLSKRSLAICLTSTFTLSWAGKALNTSNAAILEADDDIELLEKVKKDRKKRLERQEVISSSKKEAAYVQELVYKLSKVGQAIEKNDLTAASSVLGSSTDVDWVKKGKAAFTKLSSNSEEQTEVDTFNSSLASLISSVAKNDMNSSRAAFVSSASALEKWVALTGLGALLKGL</sequence>
<dbReference type="GO" id="GO:0010206">
    <property type="term" value="P:photosystem II repair"/>
    <property type="evidence" value="ECO:0007669"/>
    <property type="project" value="InterPro"/>
</dbReference>
<dbReference type="AlphaFoldDB" id="A0A7J6VN92"/>
<reference evidence="2 3" key="1">
    <citation type="submission" date="2020-06" db="EMBL/GenBank/DDBJ databases">
        <title>Transcriptomic and genomic resources for Thalictrum thalictroides and T. hernandezii: Facilitating candidate gene discovery in an emerging model plant lineage.</title>
        <authorList>
            <person name="Arias T."/>
            <person name="Riano-Pachon D.M."/>
            <person name="Di Stilio V.S."/>
        </authorList>
    </citation>
    <scope>NUCLEOTIDE SEQUENCE [LARGE SCALE GENOMIC DNA]</scope>
    <source>
        <strain evidence="3">cv. WT478/WT964</strain>
        <tissue evidence="2">Leaves</tissue>
    </source>
</reference>
<accession>A0A7J6VN92</accession>
<dbReference type="OrthoDB" id="1924976at2759"/>
<dbReference type="PANTHER" id="PTHR35742:SF1">
    <property type="entry name" value="THYLAKOID LUMENAL 16.5 KDA PROTEIN, CHLOROPLASTIC"/>
    <property type="match status" value="1"/>
</dbReference>
<protein>
    <submittedName>
        <fullName evidence="2">Thylakoid lumenal 16.5 kDa protein</fullName>
    </submittedName>
</protein>
<dbReference type="InterPro" id="IPR038862">
    <property type="entry name" value="MPH2"/>
</dbReference>
<proteinExistence type="predicted"/>
<keyword evidence="3" id="KW-1185">Reference proteome</keyword>
<comment type="caution">
    <text evidence="2">The sequence shown here is derived from an EMBL/GenBank/DDBJ whole genome shotgun (WGS) entry which is preliminary data.</text>
</comment>
<evidence type="ECO:0000259" key="1">
    <source>
        <dbReference type="Pfam" id="PF20675"/>
    </source>
</evidence>
<dbReference type="EMBL" id="JABWDY010029113">
    <property type="protein sequence ID" value="KAF5186554.1"/>
    <property type="molecule type" value="Genomic_DNA"/>
</dbReference>
<organism evidence="2 3">
    <name type="scientific">Thalictrum thalictroides</name>
    <name type="common">Rue-anemone</name>
    <name type="synonym">Anemone thalictroides</name>
    <dbReference type="NCBI Taxonomy" id="46969"/>
    <lineage>
        <taxon>Eukaryota</taxon>
        <taxon>Viridiplantae</taxon>
        <taxon>Streptophyta</taxon>
        <taxon>Embryophyta</taxon>
        <taxon>Tracheophyta</taxon>
        <taxon>Spermatophyta</taxon>
        <taxon>Magnoliopsida</taxon>
        <taxon>Ranunculales</taxon>
        <taxon>Ranunculaceae</taxon>
        <taxon>Thalictroideae</taxon>
        <taxon>Thalictrum</taxon>
    </lineage>
</organism>
<gene>
    <name evidence="2" type="ORF">FRX31_023859</name>
</gene>
<name>A0A7J6VN92_THATH</name>
<dbReference type="Proteomes" id="UP000554482">
    <property type="component" value="Unassembled WGS sequence"/>
</dbReference>
<evidence type="ECO:0000313" key="3">
    <source>
        <dbReference type="Proteomes" id="UP000554482"/>
    </source>
</evidence>
<dbReference type="Pfam" id="PF20675">
    <property type="entry name" value="MPH2"/>
    <property type="match status" value="1"/>
</dbReference>
<dbReference type="PANTHER" id="PTHR35742">
    <property type="entry name" value="THYLAKOID LUMENAL 16.5 KDA PROTEIN, CHLOROPLASTIC"/>
    <property type="match status" value="1"/>
</dbReference>
<evidence type="ECO:0000313" key="2">
    <source>
        <dbReference type="EMBL" id="KAF5186554.1"/>
    </source>
</evidence>
<feature type="domain" description="Maintenance of Photosystem II under High light 2 C-terminal" evidence="1">
    <location>
        <begin position="125"/>
        <end position="231"/>
    </location>
</feature>
<dbReference type="InterPro" id="IPR049072">
    <property type="entry name" value="MPH2_C"/>
</dbReference>